<sequence length="253" mass="28173">MLPFPQPCGALLLPGLVPTEVCAHWLKLIEHRYATLDVGALTASGDYSPHSSSLRLRSLPEIPVSDVWAPLRSDPQFLTAVRHALGPRIRCAVDECWIRRQYAPSRYPPLHAAHSWHQDGALGFDFLALGQRPAPADALLEMLTCWVPLMDCGVNAPGLELIECRQESLLAPTELTKECLEARFAEHEFWRPAMGPGDALLFCGDLLHRTHAATHMNLDRLSLELRFVCADHLFRGRVSTRLLPVESPHAEST</sequence>
<dbReference type="SUPFAM" id="SSF51197">
    <property type="entry name" value="Clavaminate synthase-like"/>
    <property type="match status" value="1"/>
</dbReference>
<dbReference type="RefSeq" id="WP_133698934.1">
    <property type="nucleotide sequence ID" value="NZ_SNXS01000001.1"/>
</dbReference>
<dbReference type="AlphaFoldDB" id="A0A4R6QU44"/>
<reference evidence="1 2" key="1">
    <citation type="submission" date="2019-03" db="EMBL/GenBank/DDBJ databases">
        <title>Genomic Encyclopedia of Type Strains, Phase IV (KMG-IV): sequencing the most valuable type-strain genomes for metagenomic binning, comparative biology and taxonomic classification.</title>
        <authorList>
            <person name="Goeker M."/>
        </authorList>
    </citation>
    <scope>NUCLEOTIDE SEQUENCE [LARGE SCALE GENOMIC DNA]</scope>
    <source>
        <strain evidence="1 2">DSM 16998</strain>
    </source>
</reference>
<keyword evidence="2" id="KW-1185">Reference proteome</keyword>
<dbReference type="EMBL" id="SNXS01000001">
    <property type="protein sequence ID" value="TDP74292.1"/>
    <property type="molecule type" value="Genomic_DNA"/>
</dbReference>
<comment type="caution">
    <text evidence="1">The sequence shown here is derived from an EMBL/GenBank/DDBJ whole genome shotgun (WGS) entry which is preliminary data.</text>
</comment>
<keyword evidence="1" id="KW-0223">Dioxygenase</keyword>
<evidence type="ECO:0000313" key="2">
    <source>
        <dbReference type="Proteomes" id="UP000295361"/>
    </source>
</evidence>
<dbReference type="Proteomes" id="UP000295361">
    <property type="component" value="Unassembled WGS sequence"/>
</dbReference>
<accession>A0A4R6QU44</accession>
<dbReference type="OrthoDB" id="5935487at2"/>
<name>A0A4R6QU44_9BURK</name>
<dbReference type="InterPro" id="IPR008775">
    <property type="entry name" value="Phytyl_CoA_dOase-like"/>
</dbReference>
<evidence type="ECO:0000313" key="1">
    <source>
        <dbReference type="EMBL" id="TDP74292.1"/>
    </source>
</evidence>
<gene>
    <name evidence="1" type="ORF">DES47_101349</name>
</gene>
<dbReference type="Gene3D" id="2.60.120.620">
    <property type="entry name" value="q2cbj1_9rhob like domain"/>
    <property type="match status" value="1"/>
</dbReference>
<protein>
    <submittedName>
        <fullName evidence="1">Phytanoyl-CoA dioxygenase PhyH</fullName>
    </submittedName>
</protein>
<dbReference type="Pfam" id="PF05721">
    <property type="entry name" value="PhyH"/>
    <property type="match status" value="1"/>
</dbReference>
<proteinExistence type="predicted"/>
<organism evidence="1 2">
    <name type="scientific">Roseateles toxinivorans</name>
    <dbReference type="NCBI Taxonomy" id="270368"/>
    <lineage>
        <taxon>Bacteria</taxon>
        <taxon>Pseudomonadati</taxon>
        <taxon>Pseudomonadota</taxon>
        <taxon>Betaproteobacteria</taxon>
        <taxon>Burkholderiales</taxon>
        <taxon>Sphaerotilaceae</taxon>
        <taxon>Roseateles</taxon>
    </lineage>
</organism>
<keyword evidence="1" id="KW-0560">Oxidoreductase</keyword>
<dbReference type="InParanoid" id="A0A4R6QU44"/>
<dbReference type="GO" id="GO:0016706">
    <property type="term" value="F:2-oxoglutarate-dependent dioxygenase activity"/>
    <property type="evidence" value="ECO:0007669"/>
    <property type="project" value="UniProtKB-ARBA"/>
</dbReference>